<dbReference type="EMBL" id="UINC01007076">
    <property type="protein sequence ID" value="SVA31284.1"/>
    <property type="molecule type" value="Genomic_DNA"/>
</dbReference>
<accession>A0A381UTJ4</accession>
<dbReference type="SUPFAM" id="SSF52833">
    <property type="entry name" value="Thioredoxin-like"/>
    <property type="match status" value="1"/>
</dbReference>
<dbReference type="PROSITE" id="PS51352">
    <property type="entry name" value="THIOREDOXIN_2"/>
    <property type="match status" value="1"/>
</dbReference>
<sequence>MPEPLGIEPGGAAPDFHLPNANTAVGGDSMSLTDVMSHNGAVVVFTCNHCPYVVGSEPRIEAMAERARSEGLGFAGINSNDPVNYESDSWNNMVKRANRGMSYSYLHDVSQDTARAYGAERTPEFYLIDSSGSVVYRGRLDDSPRDPSHATSSDLSDAMDDLIAGRRITVSRTNSIGCSVKWKY</sequence>
<dbReference type="InterPro" id="IPR013766">
    <property type="entry name" value="Thioredoxin_domain"/>
</dbReference>
<dbReference type="Gene3D" id="3.40.30.10">
    <property type="entry name" value="Glutaredoxin"/>
    <property type="match status" value="1"/>
</dbReference>
<proteinExistence type="predicted"/>
<feature type="domain" description="Thioredoxin" evidence="1">
    <location>
        <begin position="7"/>
        <end position="164"/>
    </location>
</feature>
<dbReference type="InterPro" id="IPR013740">
    <property type="entry name" value="Redoxin"/>
</dbReference>
<dbReference type="Pfam" id="PF08534">
    <property type="entry name" value="Redoxin"/>
    <property type="match status" value="1"/>
</dbReference>
<evidence type="ECO:0000259" key="1">
    <source>
        <dbReference type="PROSITE" id="PS51352"/>
    </source>
</evidence>
<evidence type="ECO:0000313" key="2">
    <source>
        <dbReference type="EMBL" id="SVA31284.1"/>
    </source>
</evidence>
<protein>
    <recommendedName>
        <fullName evidence="1">Thioredoxin domain-containing protein</fullName>
    </recommendedName>
</protein>
<name>A0A381UTJ4_9ZZZZ</name>
<gene>
    <name evidence="2" type="ORF">METZ01_LOCUS84138</name>
</gene>
<dbReference type="AlphaFoldDB" id="A0A381UTJ4"/>
<dbReference type="PANTHER" id="PTHR43640">
    <property type="entry name" value="OS07G0260300 PROTEIN"/>
    <property type="match status" value="1"/>
</dbReference>
<dbReference type="PANTHER" id="PTHR43640:SF1">
    <property type="entry name" value="THIOREDOXIN-DEPENDENT PEROXIREDOXIN"/>
    <property type="match status" value="1"/>
</dbReference>
<organism evidence="2">
    <name type="scientific">marine metagenome</name>
    <dbReference type="NCBI Taxonomy" id="408172"/>
    <lineage>
        <taxon>unclassified sequences</taxon>
        <taxon>metagenomes</taxon>
        <taxon>ecological metagenomes</taxon>
    </lineage>
</organism>
<dbReference type="InterPro" id="IPR036249">
    <property type="entry name" value="Thioredoxin-like_sf"/>
</dbReference>
<dbReference type="CDD" id="cd02969">
    <property type="entry name" value="PRX_like1"/>
    <property type="match status" value="1"/>
</dbReference>
<reference evidence="2" key="1">
    <citation type="submission" date="2018-05" db="EMBL/GenBank/DDBJ databases">
        <authorList>
            <person name="Lanie J.A."/>
            <person name="Ng W.-L."/>
            <person name="Kazmierczak K.M."/>
            <person name="Andrzejewski T.M."/>
            <person name="Davidsen T.M."/>
            <person name="Wayne K.J."/>
            <person name="Tettelin H."/>
            <person name="Glass J.I."/>
            <person name="Rusch D."/>
            <person name="Podicherti R."/>
            <person name="Tsui H.-C.T."/>
            <person name="Winkler M.E."/>
        </authorList>
    </citation>
    <scope>NUCLEOTIDE SEQUENCE</scope>
</reference>
<dbReference type="GO" id="GO:0016491">
    <property type="term" value="F:oxidoreductase activity"/>
    <property type="evidence" value="ECO:0007669"/>
    <property type="project" value="InterPro"/>
</dbReference>
<dbReference type="InterPro" id="IPR047262">
    <property type="entry name" value="PRX-like1"/>
</dbReference>